<evidence type="ECO:0000256" key="13">
    <source>
        <dbReference type="ARBA" id="ARBA00022989"/>
    </source>
</evidence>
<evidence type="ECO:0000256" key="15">
    <source>
        <dbReference type="ARBA" id="ARBA00023136"/>
    </source>
</evidence>
<evidence type="ECO:0000256" key="6">
    <source>
        <dbReference type="ARBA" id="ARBA00012487"/>
    </source>
</evidence>
<name>A0ABS1JFC2_9BACL</name>
<accession>A0ABS1JFC2</accession>
<keyword evidence="21" id="KW-1185">Reference proteome</keyword>
<keyword evidence="17" id="KW-1208">Phospholipid metabolism</keyword>
<keyword evidence="8" id="KW-1003">Cell membrane</keyword>
<evidence type="ECO:0000256" key="16">
    <source>
        <dbReference type="ARBA" id="ARBA00023209"/>
    </source>
</evidence>
<keyword evidence="10 18" id="KW-0808">Transferase</keyword>
<evidence type="ECO:0000313" key="21">
    <source>
        <dbReference type="Proteomes" id="UP000602284"/>
    </source>
</evidence>
<comment type="similarity">
    <text evidence="5 18">Belongs to the CDS family.</text>
</comment>
<evidence type="ECO:0000256" key="7">
    <source>
        <dbReference type="ARBA" id="ARBA00019373"/>
    </source>
</evidence>
<feature type="transmembrane region" description="Helical" evidence="19">
    <location>
        <begin position="86"/>
        <end position="102"/>
    </location>
</feature>
<comment type="pathway">
    <text evidence="4">Lipid metabolism.</text>
</comment>
<comment type="catalytic activity">
    <reaction evidence="1 18">
        <text>a 1,2-diacyl-sn-glycero-3-phosphate + CTP + H(+) = a CDP-1,2-diacyl-sn-glycerol + diphosphate</text>
        <dbReference type="Rhea" id="RHEA:16229"/>
        <dbReference type="ChEBI" id="CHEBI:15378"/>
        <dbReference type="ChEBI" id="CHEBI:33019"/>
        <dbReference type="ChEBI" id="CHEBI:37563"/>
        <dbReference type="ChEBI" id="CHEBI:58332"/>
        <dbReference type="ChEBI" id="CHEBI:58608"/>
        <dbReference type="EC" id="2.7.7.41"/>
    </reaction>
</comment>
<evidence type="ECO:0000256" key="19">
    <source>
        <dbReference type="SAM" id="Phobius"/>
    </source>
</evidence>
<feature type="transmembrane region" description="Helical" evidence="19">
    <location>
        <begin position="6"/>
        <end position="35"/>
    </location>
</feature>
<comment type="pathway">
    <text evidence="3 18">Phospholipid metabolism; CDP-diacylglycerol biosynthesis; CDP-diacylglycerol from sn-glycerol 3-phosphate: step 3/3.</text>
</comment>
<evidence type="ECO:0000256" key="1">
    <source>
        <dbReference type="ARBA" id="ARBA00001698"/>
    </source>
</evidence>
<keyword evidence="15 19" id="KW-0472">Membrane</keyword>
<evidence type="ECO:0000313" key="20">
    <source>
        <dbReference type="EMBL" id="MBL0388947.1"/>
    </source>
</evidence>
<keyword evidence="12 18" id="KW-0548">Nucleotidyltransferase</keyword>
<evidence type="ECO:0000256" key="9">
    <source>
        <dbReference type="ARBA" id="ARBA00022516"/>
    </source>
</evidence>
<dbReference type="EMBL" id="JAEQNB010000007">
    <property type="protein sequence ID" value="MBL0388947.1"/>
    <property type="molecule type" value="Genomic_DNA"/>
</dbReference>
<keyword evidence="14" id="KW-0443">Lipid metabolism</keyword>
<dbReference type="PROSITE" id="PS01315">
    <property type="entry name" value="CDS"/>
    <property type="match status" value="1"/>
</dbReference>
<evidence type="ECO:0000256" key="12">
    <source>
        <dbReference type="ARBA" id="ARBA00022695"/>
    </source>
</evidence>
<reference evidence="20 21" key="1">
    <citation type="submission" date="2021-01" db="EMBL/GenBank/DDBJ databases">
        <title>Tumebacillus sp. strain ITR2 16S ribosomal RNA gene Genome sequencing and assembly.</title>
        <authorList>
            <person name="Kang M."/>
        </authorList>
    </citation>
    <scope>NUCLEOTIDE SEQUENCE [LARGE SCALE GENOMIC DNA]</scope>
    <source>
        <strain evidence="20 21">ITR2</strain>
    </source>
</reference>
<protein>
    <recommendedName>
        <fullName evidence="7 18">Phosphatidate cytidylyltransferase</fullName>
        <ecNumber evidence="6 18">2.7.7.41</ecNumber>
    </recommendedName>
</protein>
<evidence type="ECO:0000256" key="3">
    <source>
        <dbReference type="ARBA" id="ARBA00005119"/>
    </source>
</evidence>
<feature type="transmembrane region" description="Helical" evidence="19">
    <location>
        <begin position="114"/>
        <end position="134"/>
    </location>
</feature>
<proteinExistence type="inferred from homology"/>
<keyword evidence="9" id="KW-0444">Lipid biosynthesis</keyword>
<dbReference type="Pfam" id="PF01148">
    <property type="entry name" value="CTP_transf_1"/>
    <property type="match status" value="1"/>
</dbReference>
<evidence type="ECO:0000256" key="18">
    <source>
        <dbReference type="RuleBase" id="RU003938"/>
    </source>
</evidence>
<dbReference type="EC" id="2.7.7.41" evidence="6 18"/>
<organism evidence="20 21">
    <name type="scientific">Tumebacillus amylolyticus</name>
    <dbReference type="NCBI Taxonomy" id="2801339"/>
    <lineage>
        <taxon>Bacteria</taxon>
        <taxon>Bacillati</taxon>
        <taxon>Bacillota</taxon>
        <taxon>Bacilli</taxon>
        <taxon>Bacillales</taxon>
        <taxon>Alicyclobacillaceae</taxon>
        <taxon>Tumebacillus</taxon>
    </lineage>
</organism>
<dbReference type="PANTHER" id="PTHR46382">
    <property type="entry name" value="PHOSPHATIDATE CYTIDYLYLTRANSFERASE"/>
    <property type="match status" value="1"/>
</dbReference>
<evidence type="ECO:0000256" key="11">
    <source>
        <dbReference type="ARBA" id="ARBA00022692"/>
    </source>
</evidence>
<feature type="transmembrane region" description="Helical" evidence="19">
    <location>
        <begin position="47"/>
        <end position="66"/>
    </location>
</feature>
<dbReference type="GO" id="GO:0016779">
    <property type="term" value="F:nucleotidyltransferase activity"/>
    <property type="evidence" value="ECO:0007669"/>
    <property type="project" value="UniProtKB-KW"/>
</dbReference>
<comment type="subcellular location">
    <subcellularLocation>
        <location evidence="2">Cell membrane</location>
        <topology evidence="2">Multi-pass membrane protein</topology>
    </subcellularLocation>
</comment>
<feature type="transmembrane region" description="Helical" evidence="19">
    <location>
        <begin position="181"/>
        <end position="201"/>
    </location>
</feature>
<gene>
    <name evidence="20" type="ORF">JJB07_20325</name>
</gene>
<evidence type="ECO:0000256" key="10">
    <source>
        <dbReference type="ARBA" id="ARBA00022679"/>
    </source>
</evidence>
<evidence type="ECO:0000256" key="4">
    <source>
        <dbReference type="ARBA" id="ARBA00005189"/>
    </source>
</evidence>
<evidence type="ECO:0000256" key="17">
    <source>
        <dbReference type="ARBA" id="ARBA00023264"/>
    </source>
</evidence>
<sequence length="270" mass="29136">MGQRVVTGIIGGAIFLGAVWYGGFPFALLIALMAVVGFSELVRMRGWSLFSAPALIGYVVTLMWLVGSIWQPFADLWMPATDTVSGLWLLVALFVFLSISVVSKNKFSFQDMTYLFAGTLYVGLTLHSALLLRVDDRMGLSYFLFVLLTIWTTDTAAYFVGRTFKGPKLWPAISPNKTVSGSLGGVVGAVVVGVVFAQVMGLAMGPWMLLAALLSVFGQFGDFVESGLKRALDVKDSGTILPGHGGVLDRFDSFLFTAPIAYYGILLLVS</sequence>
<keyword evidence="11 18" id="KW-0812">Transmembrane</keyword>
<keyword evidence="13 19" id="KW-1133">Transmembrane helix</keyword>
<evidence type="ECO:0000256" key="8">
    <source>
        <dbReference type="ARBA" id="ARBA00022475"/>
    </source>
</evidence>
<dbReference type="PANTHER" id="PTHR46382:SF1">
    <property type="entry name" value="PHOSPHATIDATE CYTIDYLYLTRANSFERASE"/>
    <property type="match status" value="1"/>
</dbReference>
<dbReference type="InterPro" id="IPR000374">
    <property type="entry name" value="PC_trans"/>
</dbReference>
<dbReference type="Proteomes" id="UP000602284">
    <property type="component" value="Unassembled WGS sequence"/>
</dbReference>
<evidence type="ECO:0000256" key="5">
    <source>
        <dbReference type="ARBA" id="ARBA00010185"/>
    </source>
</evidence>
<evidence type="ECO:0000256" key="14">
    <source>
        <dbReference type="ARBA" id="ARBA00023098"/>
    </source>
</evidence>
<feature type="transmembrane region" description="Helical" evidence="19">
    <location>
        <begin position="140"/>
        <end position="160"/>
    </location>
</feature>
<evidence type="ECO:0000256" key="2">
    <source>
        <dbReference type="ARBA" id="ARBA00004651"/>
    </source>
</evidence>
<keyword evidence="16" id="KW-0594">Phospholipid biosynthesis</keyword>
<comment type="caution">
    <text evidence="20">The sequence shown here is derived from an EMBL/GenBank/DDBJ whole genome shotgun (WGS) entry which is preliminary data.</text>
</comment>